<feature type="compositionally biased region" description="Low complexity" evidence="4">
    <location>
        <begin position="40"/>
        <end position="67"/>
    </location>
</feature>
<evidence type="ECO:0000256" key="1">
    <source>
        <dbReference type="ARBA" id="ARBA00004196"/>
    </source>
</evidence>
<feature type="region of interest" description="Disordered" evidence="4">
    <location>
        <begin position="29"/>
        <end position="87"/>
    </location>
</feature>
<dbReference type="GO" id="GO:0030246">
    <property type="term" value="F:carbohydrate binding"/>
    <property type="evidence" value="ECO:0007669"/>
    <property type="project" value="UniProtKB-ARBA"/>
</dbReference>
<dbReference type="EMBL" id="BMGR01000002">
    <property type="protein sequence ID" value="GGF93228.1"/>
    <property type="molecule type" value="Genomic_DNA"/>
</dbReference>
<dbReference type="Pfam" id="PF13407">
    <property type="entry name" value="Peripla_BP_4"/>
    <property type="match status" value="1"/>
</dbReference>
<evidence type="ECO:0000256" key="5">
    <source>
        <dbReference type="SAM" id="SignalP"/>
    </source>
</evidence>
<dbReference type="Gene3D" id="3.40.50.2300">
    <property type="match status" value="2"/>
</dbReference>
<dbReference type="RefSeq" id="WP_229724945.1">
    <property type="nucleotide sequence ID" value="NZ_BMGR01000002.1"/>
</dbReference>
<keyword evidence="8" id="KW-1185">Reference proteome</keyword>
<protein>
    <submittedName>
        <fullName evidence="7">Sugar ABC transporter substrate-binding protein</fullName>
    </submittedName>
</protein>
<accession>A0A917CQN5</accession>
<evidence type="ECO:0000313" key="7">
    <source>
        <dbReference type="EMBL" id="GGF93228.1"/>
    </source>
</evidence>
<dbReference type="AlphaFoldDB" id="A0A917CQN5"/>
<dbReference type="PANTHER" id="PTHR46847">
    <property type="entry name" value="D-ALLOSE-BINDING PERIPLASMIC PROTEIN-RELATED"/>
    <property type="match status" value="1"/>
</dbReference>
<sequence>MSRKALFMLVSVVLVFTLVLSACGNNSNNEEASTGAAQNEPAEVPAASEEPAAEEPAASKEPSQSEAAEGELRSTGPKGEKATAATELHLTDEEIAKVKEGKYTAAIVMHYGGNDWASLQIQGLRDRFAELGIEVVAETDAQFKAEKQASDIETVLARNPDIIVSIPVDPVVTAPAFKKAAEQGVKLVFMDNVPNGLEAGKDYVSIVTGDNYGNGIESAEMMAEAMGGKGKVAMLYYDANFFVSNQRDQGFEETMREKYPDIEIVAKEGFADVNKATDVADAILLKNPDLVGLYSSWDVPLEGIAAKTKGSNMVMTAPGMSSSAAMIMAQGGSIKGISAQFPYEHGIAEATVAAYSLLGKTAPDFIVVPTAKVTKDNLLEYYERVYRKAPPQEMVDFINK</sequence>
<reference evidence="7" key="2">
    <citation type="submission" date="2020-09" db="EMBL/GenBank/DDBJ databases">
        <authorList>
            <person name="Sun Q."/>
            <person name="Zhou Y."/>
        </authorList>
    </citation>
    <scope>NUCLEOTIDE SEQUENCE</scope>
    <source>
        <strain evidence="7">CGMCC 1.12987</strain>
    </source>
</reference>
<dbReference type="SUPFAM" id="SSF53822">
    <property type="entry name" value="Periplasmic binding protein-like I"/>
    <property type="match status" value="1"/>
</dbReference>
<evidence type="ECO:0000313" key="8">
    <source>
        <dbReference type="Proteomes" id="UP000644756"/>
    </source>
</evidence>
<comment type="subcellular location">
    <subcellularLocation>
        <location evidence="1">Cell envelope</location>
    </subcellularLocation>
</comment>
<feature type="chain" id="PRO_5039219400" evidence="5">
    <location>
        <begin position="25"/>
        <end position="400"/>
    </location>
</feature>
<dbReference type="CDD" id="cd06316">
    <property type="entry name" value="PBP1_ABC_sugar_binding-like"/>
    <property type="match status" value="1"/>
</dbReference>
<feature type="signal peptide" evidence="5">
    <location>
        <begin position="1"/>
        <end position="24"/>
    </location>
</feature>
<evidence type="ECO:0000256" key="3">
    <source>
        <dbReference type="ARBA" id="ARBA00022729"/>
    </source>
</evidence>
<evidence type="ECO:0000256" key="2">
    <source>
        <dbReference type="ARBA" id="ARBA00007639"/>
    </source>
</evidence>
<comment type="caution">
    <text evidence="7">The sequence shown here is derived from an EMBL/GenBank/DDBJ whole genome shotgun (WGS) entry which is preliminary data.</text>
</comment>
<comment type="similarity">
    <text evidence="2">Belongs to the bacterial solute-binding protein 2 family.</text>
</comment>
<dbReference type="InterPro" id="IPR028082">
    <property type="entry name" value="Peripla_BP_I"/>
</dbReference>
<organism evidence="7 8">
    <name type="scientific">Paenibacillus abyssi</name>
    <dbReference type="NCBI Taxonomy" id="1340531"/>
    <lineage>
        <taxon>Bacteria</taxon>
        <taxon>Bacillati</taxon>
        <taxon>Bacillota</taxon>
        <taxon>Bacilli</taxon>
        <taxon>Bacillales</taxon>
        <taxon>Paenibacillaceae</taxon>
        <taxon>Paenibacillus</taxon>
    </lineage>
</organism>
<dbReference type="PANTHER" id="PTHR46847:SF1">
    <property type="entry name" value="D-ALLOSE-BINDING PERIPLASMIC PROTEIN-RELATED"/>
    <property type="match status" value="1"/>
</dbReference>
<dbReference type="GO" id="GO:0030313">
    <property type="term" value="C:cell envelope"/>
    <property type="evidence" value="ECO:0007669"/>
    <property type="project" value="UniProtKB-SubCell"/>
</dbReference>
<evidence type="ECO:0000259" key="6">
    <source>
        <dbReference type="Pfam" id="PF13407"/>
    </source>
</evidence>
<dbReference type="PROSITE" id="PS51257">
    <property type="entry name" value="PROKAR_LIPOPROTEIN"/>
    <property type="match status" value="1"/>
</dbReference>
<reference evidence="7" key="1">
    <citation type="journal article" date="2014" name="Int. J. Syst. Evol. Microbiol.">
        <title>Complete genome sequence of Corynebacterium casei LMG S-19264T (=DSM 44701T), isolated from a smear-ripened cheese.</title>
        <authorList>
            <consortium name="US DOE Joint Genome Institute (JGI-PGF)"/>
            <person name="Walter F."/>
            <person name="Albersmeier A."/>
            <person name="Kalinowski J."/>
            <person name="Ruckert C."/>
        </authorList>
    </citation>
    <scope>NUCLEOTIDE SEQUENCE</scope>
    <source>
        <strain evidence="7">CGMCC 1.12987</strain>
    </source>
</reference>
<gene>
    <name evidence="7" type="ORF">GCM10010916_08210</name>
</gene>
<name>A0A917CQN5_9BACL</name>
<dbReference type="InterPro" id="IPR025997">
    <property type="entry name" value="SBP_2_dom"/>
</dbReference>
<dbReference type="Proteomes" id="UP000644756">
    <property type="component" value="Unassembled WGS sequence"/>
</dbReference>
<keyword evidence="3 5" id="KW-0732">Signal</keyword>
<proteinExistence type="inferred from homology"/>
<feature type="domain" description="Periplasmic binding protein" evidence="6">
    <location>
        <begin position="106"/>
        <end position="360"/>
    </location>
</feature>
<evidence type="ECO:0000256" key="4">
    <source>
        <dbReference type="SAM" id="MobiDB-lite"/>
    </source>
</evidence>